<dbReference type="AlphaFoldDB" id="A0A432ZZ78"/>
<dbReference type="EMBL" id="RBNI01026852">
    <property type="protein sequence ID" value="RUO95689.1"/>
    <property type="molecule type" value="Genomic_DNA"/>
</dbReference>
<dbReference type="GO" id="GO:0035091">
    <property type="term" value="F:phosphatidylinositol binding"/>
    <property type="evidence" value="ECO:0007669"/>
    <property type="project" value="TreeGrafter"/>
</dbReference>
<dbReference type="Proteomes" id="UP000268093">
    <property type="component" value="Unassembled WGS sequence"/>
</dbReference>
<evidence type="ECO:0000313" key="2">
    <source>
        <dbReference type="EMBL" id="RUO95689.1"/>
    </source>
</evidence>
<evidence type="ECO:0000313" key="3">
    <source>
        <dbReference type="Proteomes" id="UP000268093"/>
    </source>
</evidence>
<sequence>MPPNRTDFFISNRLLEYSIHILLGEDRLVYYLQLARETLWPGGQFMPPGEEVTEEEKLERRKEAERRLVMAMPGESSLSFKVPGNGEKLTGRHVSHIILAITPNANKQFSLFQLETGPLKLLLLGTSDDSQHFRAARDALEPLQLAECNRHLVLQMLDLVVARMCPELVAGEVGEQVKI</sequence>
<name>A0A432ZZ78_9FUNG</name>
<feature type="domain" description="Sorting nexin C-terminal" evidence="1">
    <location>
        <begin position="12"/>
        <end position="74"/>
    </location>
</feature>
<dbReference type="PANTHER" id="PTHR22775">
    <property type="entry name" value="SORTING NEXIN"/>
    <property type="match status" value="1"/>
</dbReference>
<dbReference type="OrthoDB" id="5582218at2759"/>
<proteinExistence type="predicted"/>
<accession>A0A432ZZ78</accession>
<gene>
    <name evidence="2" type="ORF">BC936DRAFT_143432</name>
</gene>
<dbReference type="Pfam" id="PF08628">
    <property type="entry name" value="Nexin_C"/>
    <property type="match status" value="1"/>
</dbReference>
<dbReference type="PANTHER" id="PTHR22775:SF48">
    <property type="entry name" value="SORTING NEXIN-25"/>
    <property type="match status" value="1"/>
</dbReference>
<reference evidence="2 3" key="1">
    <citation type="journal article" date="2018" name="New Phytol.">
        <title>Phylogenomics of Endogonaceae and evolution of mycorrhizas within Mucoromycota.</title>
        <authorList>
            <person name="Chang Y."/>
            <person name="Desiro A."/>
            <person name="Na H."/>
            <person name="Sandor L."/>
            <person name="Lipzen A."/>
            <person name="Clum A."/>
            <person name="Barry K."/>
            <person name="Grigoriev I.V."/>
            <person name="Martin F.M."/>
            <person name="Stajich J.E."/>
            <person name="Smith M.E."/>
            <person name="Bonito G."/>
            <person name="Spatafora J.W."/>
        </authorList>
    </citation>
    <scope>NUCLEOTIDE SEQUENCE [LARGE SCALE GENOMIC DNA]</scope>
    <source>
        <strain evidence="2 3">GMNB39</strain>
    </source>
</reference>
<comment type="caution">
    <text evidence="2">The sequence shown here is derived from an EMBL/GenBank/DDBJ whole genome shotgun (WGS) entry which is preliminary data.</text>
</comment>
<keyword evidence="3" id="KW-1185">Reference proteome</keyword>
<organism evidence="2 3">
    <name type="scientific">Jimgerdemannia flammicorona</name>
    <dbReference type="NCBI Taxonomy" id="994334"/>
    <lineage>
        <taxon>Eukaryota</taxon>
        <taxon>Fungi</taxon>
        <taxon>Fungi incertae sedis</taxon>
        <taxon>Mucoromycota</taxon>
        <taxon>Mucoromycotina</taxon>
        <taxon>Endogonomycetes</taxon>
        <taxon>Endogonales</taxon>
        <taxon>Endogonaceae</taxon>
        <taxon>Jimgerdemannia</taxon>
    </lineage>
</organism>
<evidence type="ECO:0000259" key="1">
    <source>
        <dbReference type="Pfam" id="PF08628"/>
    </source>
</evidence>
<dbReference type="InterPro" id="IPR013937">
    <property type="entry name" value="Sorting_nexin_C"/>
</dbReference>
<protein>
    <recommendedName>
        <fullName evidence="1">Sorting nexin C-terminal domain-containing protein</fullName>
    </recommendedName>
</protein>